<dbReference type="Pfam" id="PF16344">
    <property type="entry name" value="FecR_C"/>
    <property type="match status" value="1"/>
</dbReference>
<feature type="transmembrane region" description="Helical" evidence="1">
    <location>
        <begin position="82"/>
        <end position="99"/>
    </location>
</feature>
<evidence type="ECO:0000313" key="4">
    <source>
        <dbReference type="EMBL" id="MBD0831617.1"/>
    </source>
</evidence>
<dbReference type="Gene3D" id="3.55.50.30">
    <property type="match status" value="1"/>
</dbReference>
<keyword evidence="5" id="KW-1185">Reference proteome</keyword>
<dbReference type="GO" id="GO:0016989">
    <property type="term" value="F:sigma factor antagonist activity"/>
    <property type="evidence" value="ECO:0007669"/>
    <property type="project" value="TreeGrafter"/>
</dbReference>
<keyword evidence="1" id="KW-1133">Transmembrane helix</keyword>
<dbReference type="Proteomes" id="UP000600588">
    <property type="component" value="Unassembled WGS sequence"/>
</dbReference>
<keyword evidence="1" id="KW-0812">Transmembrane</keyword>
<proteinExistence type="predicted"/>
<dbReference type="PANTHER" id="PTHR30273">
    <property type="entry name" value="PERIPLASMIC SIGNAL SENSOR AND SIGMA FACTOR ACTIVATOR FECR-RELATED"/>
    <property type="match status" value="1"/>
</dbReference>
<accession>A0A8J6U8I6</accession>
<dbReference type="PANTHER" id="PTHR30273:SF2">
    <property type="entry name" value="PROTEIN FECR"/>
    <property type="match status" value="1"/>
</dbReference>
<evidence type="ECO:0000313" key="5">
    <source>
        <dbReference type="Proteomes" id="UP000600588"/>
    </source>
</evidence>
<dbReference type="AlphaFoldDB" id="A0A8J6U8I6"/>
<dbReference type="InterPro" id="IPR032508">
    <property type="entry name" value="FecR_C"/>
</dbReference>
<keyword evidence="1" id="KW-0472">Membrane</keyword>
<evidence type="ECO:0000259" key="3">
    <source>
        <dbReference type="Pfam" id="PF16344"/>
    </source>
</evidence>
<gene>
    <name evidence="4" type="ORF">ICJ83_05675</name>
</gene>
<dbReference type="Gene3D" id="2.60.120.1440">
    <property type="match status" value="1"/>
</dbReference>
<comment type="caution">
    <text evidence="4">The sequence shown here is derived from an EMBL/GenBank/DDBJ whole genome shotgun (WGS) entry which is preliminary data.</text>
</comment>
<reference evidence="4 5" key="1">
    <citation type="submission" date="2020-09" db="EMBL/GenBank/DDBJ databases">
        <title>TT11 complete genome.</title>
        <authorList>
            <person name="Wu Z."/>
        </authorList>
    </citation>
    <scope>NUCLEOTIDE SEQUENCE [LARGE SCALE GENOMIC DNA]</scope>
    <source>
        <strain evidence="4 5">TT11</strain>
    </source>
</reference>
<name>A0A8J6U8I6_9FLAO</name>
<sequence length="389" mass="44514">MSSIKKIKQILLSYSNSKKIDQNAINELSDLDKELIEKIINDNFVERTIIFLESIDTDKEWGHLQKEILGNDISKYPLWKKVYKYAALFVGFLAIFYFVNNQISLEKSQSKDSITNHDFQSNNGIKLITDSQEKLIDANNTEEVVIANGISVGIQSGNKISYTSTLDLDDLIYNELEVPFGNRVFTLELSDGTEVYLNAGTRIKYPVKFIKDNTRQVFISKGEAYFKVAKDTHHPFIVTSENVSVEVLGTEFNFSSFEEDEEISTVLVEGSVQMSFDTEKAESILLKPGFKGAWNKENKSKTVHPVDVNVFTAWINGEIVFRNSAFGNMIKKLERRYNVSFKVKNSEILEKHFNASFNVDHESIYDILTAMSKIHPFKFNIREDQVEIN</sequence>
<feature type="domain" description="Protein FecR C-terminal" evidence="3">
    <location>
        <begin position="319"/>
        <end position="388"/>
    </location>
</feature>
<evidence type="ECO:0000259" key="2">
    <source>
        <dbReference type="Pfam" id="PF04773"/>
    </source>
</evidence>
<protein>
    <submittedName>
        <fullName evidence="4">FecR domain-containing protein</fullName>
    </submittedName>
</protein>
<evidence type="ECO:0000256" key="1">
    <source>
        <dbReference type="SAM" id="Phobius"/>
    </source>
</evidence>
<organism evidence="4 5">
    <name type="scientific">Aestuariibaculum sediminum</name>
    <dbReference type="NCBI Taxonomy" id="2770637"/>
    <lineage>
        <taxon>Bacteria</taxon>
        <taxon>Pseudomonadati</taxon>
        <taxon>Bacteroidota</taxon>
        <taxon>Flavobacteriia</taxon>
        <taxon>Flavobacteriales</taxon>
        <taxon>Flavobacteriaceae</taxon>
    </lineage>
</organism>
<dbReference type="EMBL" id="JACVXB010000002">
    <property type="protein sequence ID" value="MBD0831617.1"/>
    <property type="molecule type" value="Genomic_DNA"/>
</dbReference>
<feature type="domain" description="FecR protein" evidence="2">
    <location>
        <begin position="186"/>
        <end position="273"/>
    </location>
</feature>
<dbReference type="Pfam" id="PF04773">
    <property type="entry name" value="FecR"/>
    <property type="match status" value="1"/>
</dbReference>
<dbReference type="InterPro" id="IPR012373">
    <property type="entry name" value="Ferrdict_sens_TM"/>
</dbReference>
<dbReference type="RefSeq" id="WP_188229409.1">
    <property type="nucleotide sequence ID" value="NZ_JACVXB010000002.1"/>
</dbReference>
<dbReference type="InterPro" id="IPR006860">
    <property type="entry name" value="FecR"/>
</dbReference>